<comment type="similarity">
    <text evidence="12">Belongs to the XPG/RAD2 endonuclease family. EXO1 subfamily.</text>
</comment>
<evidence type="ECO:0000256" key="10">
    <source>
        <dbReference type="ARBA" id="ARBA00023204"/>
    </source>
</evidence>
<evidence type="ECO:0000256" key="4">
    <source>
        <dbReference type="ARBA" id="ARBA00022759"/>
    </source>
</evidence>
<evidence type="ECO:0000256" key="1">
    <source>
        <dbReference type="ARBA" id="ARBA00004123"/>
    </source>
</evidence>
<dbReference type="FunFam" id="3.40.50.1010:FF:000111">
    <property type="entry name" value="Exonuclease 1"/>
    <property type="match status" value="1"/>
</dbReference>
<dbReference type="InterPro" id="IPR006086">
    <property type="entry name" value="XPG-I_dom"/>
</dbReference>
<evidence type="ECO:0000256" key="3">
    <source>
        <dbReference type="ARBA" id="ARBA00022723"/>
    </source>
</evidence>
<evidence type="ECO:0000256" key="12">
    <source>
        <dbReference type="RuleBase" id="RU910737"/>
    </source>
</evidence>
<dbReference type="GO" id="GO:0005634">
    <property type="term" value="C:nucleus"/>
    <property type="evidence" value="ECO:0007669"/>
    <property type="project" value="UniProtKB-SubCell"/>
</dbReference>
<dbReference type="GO" id="GO:0035312">
    <property type="term" value="F:5'-3' DNA exonuclease activity"/>
    <property type="evidence" value="ECO:0007669"/>
    <property type="project" value="UniProtKB-UniRule"/>
</dbReference>
<dbReference type="Pfam" id="PF00752">
    <property type="entry name" value="XPG_N"/>
    <property type="match status" value="1"/>
</dbReference>
<comment type="function">
    <text evidence="12">5'-&gt;3' double-stranded DNA exonuclease which may also possess a cryptic 3'-&gt;5' double-stranded DNA exonuclease activity. Functions in DNA mismatch repair.</text>
</comment>
<keyword evidence="8 12" id="KW-0460">Magnesium</keyword>
<dbReference type="Proteomes" id="UP000293045">
    <property type="component" value="Unassembled WGS sequence"/>
</dbReference>
<keyword evidence="7 12" id="KW-0269">Exonuclease</keyword>
<dbReference type="Gene3D" id="3.40.50.1010">
    <property type="entry name" value="5'-nuclease"/>
    <property type="match status" value="1"/>
</dbReference>
<dbReference type="EC" id="3.1.-.-" evidence="12"/>
<evidence type="ECO:0000259" key="14">
    <source>
        <dbReference type="SMART" id="SM00485"/>
    </source>
</evidence>
<evidence type="ECO:0000256" key="6">
    <source>
        <dbReference type="ARBA" id="ARBA00022801"/>
    </source>
</evidence>
<dbReference type="CDD" id="cd09857">
    <property type="entry name" value="PIN_EXO1"/>
    <property type="match status" value="1"/>
</dbReference>
<protein>
    <recommendedName>
        <fullName evidence="12">Exonuclease 1</fullName>
        <ecNumber evidence="12">3.1.-.-</ecNumber>
    </recommendedName>
</protein>
<keyword evidence="11 12" id="KW-0539">Nucleus</keyword>
<dbReference type="InterPro" id="IPR008918">
    <property type="entry name" value="HhH2"/>
</dbReference>
<dbReference type="AlphaFoldDB" id="A0A4Q9LIB1"/>
<reference evidence="15 16" key="1">
    <citation type="submission" date="2017-12" db="EMBL/GenBank/DDBJ databases">
        <authorList>
            <person name="Pombert J.-F."/>
            <person name="Haag K.L."/>
            <person name="Ebert D."/>
        </authorList>
    </citation>
    <scope>NUCLEOTIDE SEQUENCE [LARGE SCALE GENOMIC DNA]</scope>
    <source>
        <strain evidence="15">IL-BN-2</strain>
    </source>
</reference>
<evidence type="ECO:0000259" key="13">
    <source>
        <dbReference type="SMART" id="SM00484"/>
    </source>
</evidence>
<dbReference type="Gene3D" id="1.10.150.20">
    <property type="entry name" value="5' to 3' exonuclease, C-terminal subdomain"/>
    <property type="match status" value="1"/>
</dbReference>
<keyword evidence="6 12" id="KW-0378">Hydrolase</keyword>
<accession>A0A4Q9LIB1</accession>
<dbReference type="GO" id="GO:0006281">
    <property type="term" value="P:DNA repair"/>
    <property type="evidence" value="ECO:0007669"/>
    <property type="project" value="UniProtKB-UniRule"/>
</dbReference>
<comment type="caution">
    <text evidence="15">The sequence shown here is derived from an EMBL/GenBank/DDBJ whole genome shotgun (WGS) entry which is preliminary data.</text>
</comment>
<dbReference type="GO" id="GO:0017108">
    <property type="term" value="F:5'-flap endonuclease activity"/>
    <property type="evidence" value="ECO:0007669"/>
    <property type="project" value="TreeGrafter"/>
</dbReference>
<evidence type="ECO:0000313" key="16">
    <source>
        <dbReference type="Proteomes" id="UP000293045"/>
    </source>
</evidence>
<dbReference type="PRINTS" id="PR00853">
    <property type="entry name" value="XPGRADSUPER"/>
</dbReference>
<dbReference type="InterPro" id="IPR006085">
    <property type="entry name" value="XPG_DNA_repair_N"/>
</dbReference>
<dbReference type="InterPro" id="IPR029060">
    <property type="entry name" value="PIN-like_dom_sf"/>
</dbReference>
<evidence type="ECO:0000256" key="9">
    <source>
        <dbReference type="ARBA" id="ARBA00023125"/>
    </source>
</evidence>
<dbReference type="SMART" id="SM00485">
    <property type="entry name" value="XPGN"/>
    <property type="match status" value="1"/>
</dbReference>
<evidence type="ECO:0000256" key="11">
    <source>
        <dbReference type="ARBA" id="ARBA00023242"/>
    </source>
</evidence>
<comment type="subcellular location">
    <subcellularLocation>
        <location evidence="1 12">Nucleus</location>
    </subcellularLocation>
</comment>
<sequence>MGINGLLPLLKNHLQRKHISCFKNKRIGIDGHCWLYQIIPYIAEDLFYNVPNKRYVKAFLSKIKSILSHKIIPVVIFDGDHLPMKEHTLNIRQERKQKAKQEAMDALKRNDISRAKELMKQCVNVTREMVNDVIEELIKENIEFIISPYETDAQLTYLQNIGFVDCILTEDSDFIVYGCSSILYKFDGEFVSLYEREILKKVKDLFFYENIQKIAIMSGCDYIEGIKGLGVITAYKTLKKIGSEGLLNFLKQKNLDENFLKKMENAIKTFNHQVVFCPIQQKRINLNPLETNLYFLGDLIGNNVFSKNLNTFATKNLLKYKNTESKNETKRVLTDIMDTPESDDDLNDPKQDVKENSILRISLKNKKKETNFKKKKIVFEEKTSKYFKNLE</sequence>
<comment type="cofactor">
    <cofactor evidence="12">
        <name>Mg(2+)</name>
        <dbReference type="ChEBI" id="CHEBI:18420"/>
    </cofactor>
    <text evidence="12">Binds 2 magnesium ions per subunit. They probably participate in the reaction catalyzed by the enzyme. May bind an additional third magnesium ion after substrate binding.</text>
</comment>
<feature type="domain" description="XPG N-terminal" evidence="14">
    <location>
        <begin position="1"/>
        <end position="99"/>
    </location>
</feature>
<dbReference type="SUPFAM" id="SSF47807">
    <property type="entry name" value="5' to 3' exonuclease, C-terminal subdomain"/>
    <property type="match status" value="1"/>
</dbReference>
<dbReference type="Pfam" id="PF00867">
    <property type="entry name" value="XPG_I"/>
    <property type="match status" value="1"/>
</dbReference>
<keyword evidence="3 12" id="KW-0479">Metal-binding</keyword>
<gene>
    <name evidence="15" type="ORF">CWI39_0280p0050</name>
</gene>
<dbReference type="PANTHER" id="PTHR11081:SF8">
    <property type="entry name" value="EXONUCLEASE 1"/>
    <property type="match status" value="1"/>
</dbReference>
<proteinExistence type="inferred from homology"/>
<keyword evidence="12" id="KW-0228">DNA excision</keyword>
<keyword evidence="10 12" id="KW-0234">DNA repair</keyword>
<keyword evidence="9 12" id="KW-0238">DNA-binding</keyword>
<feature type="domain" description="XPG-I" evidence="13">
    <location>
        <begin position="138"/>
        <end position="207"/>
    </location>
</feature>
<dbReference type="SUPFAM" id="SSF88723">
    <property type="entry name" value="PIN domain-like"/>
    <property type="match status" value="1"/>
</dbReference>
<dbReference type="GO" id="GO:0046872">
    <property type="term" value="F:metal ion binding"/>
    <property type="evidence" value="ECO:0007669"/>
    <property type="project" value="UniProtKB-UniRule"/>
</dbReference>
<dbReference type="InterPro" id="IPR036279">
    <property type="entry name" value="5-3_exonuclease_C_sf"/>
</dbReference>
<evidence type="ECO:0000313" key="15">
    <source>
        <dbReference type="EMBL" id="TBU07717.1"/>
    </source>
</evidence>
<evidence type="ECO:0000256" key="8">
    <source>
        <dbReference type="ARBA" id="ARBA00022842"/>
    </source>
</evidence>
<dbReference type="SMART" id="SM00484">
    <property type="entry name" value="XPGI"/>
    <property type="match status" value="1"/>
</dbReference>
<dbReference type="PANTHER" id="PTHR11081">
    <property type="entry name" value="FLAP ENDONUCLEASE FAMILY MEMBER"/>
    <property type="match status" value="1"/>
</dbReference>
<dbReference type="SMART" id="SM00279">
    <property type="entry name" value="HhH2"/>
    <property type="match status" value="1"/>
</dbReference>
<dbReference type="InterPro" id="IPR044752">
    <property type="entry name" value="PIN-like_EXO1"/>
</dbReference>
<keyword evidence="2 12" id="KW-0540">Nuclease</keyword>
<dbReference type="InterPro" id="IPR006084">
    <property type="entry name" value="XPG/Rad2"/>
</dbReference>
<dbReference type="GO" id="GO:0003677">
    <property type="term" value="F:DNA binding"/>
    <property type="evidence" value="ECO:0007669"/>
    <property type="project" value="UniProtKB-UniRule"/>
</dbReference>
<name>A0A4Q9LIB1_9MICR</name>
<evidence type="ECO:0000256" key="5">
    <source>
        <dbReference type="ARBA" id="ARBA00022763"/>
    </source>
</evidence>
<keyword evidence="12" id="KW-0267">Excision nuclease</keyword>
<evidence type="ECO:0000256" key="7">
    <source>
        <dbReference type="ARBA" id="ARBA00022839"/>
    </source>
</evidence>
<keyword evidence="4" id="KW-0255">Endonuclease</keyword>
<dbReference type="VEuPathDB" id="MicrosporidiaDB:CWI36_0068p0040"/>
<dbReference type="EMBL" id="PIXR01000280">
    <property type="protein sequence ID" value="TBU07717.1"/>
    <property type="molecule type" value="Genomic_DNA"/>
</dbReference>
<organism evidence="15 16">
    <name type="scientific">Hamiltosporidium magnivora</name>
    <dbReference type="NCBI Taxonomy" id="148818"/>
    <lineage>
        <taxon>Eukaryota</taxon>
        <taxon>Fungi</taxon>
        <taxon>Fungi incertae sedis</taxon>
        <taxon>Microsporidia</taxon>
        <taxon>Dubosqiidae</taxon>
        <taxon>Hamiltosporidium</taxon>
    </lineage>
</organism>
<evidence type="ECO:0000256" key="2">
    <source>
        <dbReference type="ARBA" id="ARBA00022722"/>
    </source>
</evidence>
<dbReference type="VEuPathDB" id="MicrosporidiaDB:CWI39_0280p0050"/>
<keyword evidence="5 12" id="KW-0227">DNA damage</keyword>